<evidence type="ECO:0000256" key="6">
    <source>
        <dbReference type="ARBA" id="ARBA00022801"/>
    </source>
</evidence>
<feature type="domain" description="Peptidase M28" evidence="10">
    <location>
        <begin position="175"/>
        <end position="388"/>
    </location>
</feature>
<sequence>MACNLFLLINLIIITVSSTEEPAPVEPGQRLIKLSVNEPAKWMSEQELGQLLKEHGPLGFLDLTLKGDDSAPTQNKALYTYPSGPLQSTVVRKLFPYLKKDRMESFVRKMSSFPSRFSRHFTGPGYADDWLIQEIASVLGNRQTKEGHSPMRRVYSPDLHAGVGIPRRKYTAPTIIVTLDGEDPLKKELIILGAHYDSINGPYHPILDDEGAAVTETKVAPGADDNATGCAVLLEVLRLLVQFGIKLKYTLEFHWYAAEEMGNLGSGQIAYDYFREKKLEVYAMLNLDVIGYRSDKHAKTIAYSNDGTNQELTTFLKMLSKEYVEYGMTERPCKAGCFSDHDAWNQSGYPAAFFTEAELTPFIHTEKDTIETVNFEQVNEFAKLAVAFVIELGELSEIPSIPDPEASLASSLSKSAWLWTAMWLLGGASAAGM</sequence>
<dbReference type="PANTHER" id="PTHR12147">
    <property type="entry name" value="METALLOPEPTIDASE M28 FAMILY MEMBER"/>
    <property type="match status" value="1"/>
</dbReference>
<comment type="cofactor">
    <cofactor evidence="1">
        <name>Zn(2+)</name>
        <dbReference type="ChEBI" id="CHEBI:29105"/>
    </cofactor>
</comment>
<dbReference type="STRING" id="48709.A0A1D2M613"/>
<dbReference type="SUPFAM" id="SSF53187">
    <property type="entry name" value="Zn-dependent exopeptidases"/>
    <property type="match status" value="1"/>
</dbReference>
<comment type="similarity">
    <text evidence="8">Belongs to the peptidase M28 family. M28E subfamily.</text>
</comment>
<keyword evidence="6" id="KW-0378">Hydrolase</keyword>
<dbReference type="InterPro" id="IPR045175">
    <property type="entry name" value="M28_fam"/>
</dbReference>
<feature type="chain" id="PRO_5008903505" evidence="9">
    <location>
        <begin position="20"/>
        <end position="433"/>
    </location>
</feature>
<keyword evidence="3" id="KW-0645">Protease</keyword>
<dbReference type="Proteomes" id="UP000094527">
    <property type="component" value="Unassembled WGS sequence"/>
</dbReference>
<dbReference type="Gene3D" id="3.40.630.10">
    <property type="entry name" value="Zn peptidases"/>
    <property type="match status" value="1"/>
</dbReference>
<evidence type="ECO:0000313" key="11">
    <source>
        <dbReference type="EMBL" id="ODM88406.1"/>
    </source>
</evidence>
<feature type="signal peptide" evidence="9">
    <location>
        <begin position="1"/>
        <end position="19"/>
    </location>
</feature>
<evidence type="ECO:0000256" key="5">
    <source>
        <dbReference type="ARBA" id="ARBA00022729"/>
    </source>
</evidence>
<reference evidence="11 12" key="1">
    <citation type="journal article" date="2016" name="Genome Biol. Evol.">
        <title>Gene Family Evolution Reflects Adaptation to Soil Environmental Stressors in the Genome of the Collembolan Orchesella cincta.</title>
        <authorList>
            <person name="Faddeeva-Vakhrusheva A."/>
            <person name="Derks M.F."/>
            <person name="Anvar S.Y."/>
            <person name="Agamennone V."/>
            <person name="Suring W."/>
            <person name="Smit S."/>
            <person name="van Straalen N.M."/>
            <person name="Roelofs D."/>
        </authorList>
    </citation>
    <scope>NUCLEOTIDE SEQUENCE [LARGE SCALE GENOMIC DNA]</scope>
    <source>
        <tissue evidence="11">Mixed pool</tissue>
    </source>
</reference>
<dbReference type="PANTHER" id="PTHR12147:SF56">
    <property type="entry name" value="AMINOPEPTIDASE YDR415C-RELATED"/>
    <property type="match status" value="1"/>
</dbReference>
<dbReference type="AlphaFoldDB" id="A0A1D2M613"/>
<keyword evidence="2 11" id="KW-0031">Aminopeptidase</keyword>
<evidence type="ECO:0000256" key="3">
    <source>
        <dbReference type="ARBA" id="ARBA00022670"/>
    </source>
</evidence>
<evidence type="ECO:0000256" key="4">
    <source>
        <dbReference type="ARBA" id="ARBA00022723"/>
    </source>
</evidence>
<organism evidence="11 12">
    <name type="scientific">Orchesella cincta</name>
    <name type="common">Springtail</name>
    <name type="synonym">Podura cincta</name>
    <dbReference type="NCBI Taxonomy" id="48709"/>
    <lineage>
        <taxon>Eukaryota</taxon>
        <taxon>Metazoa</taxon>
        <taxon>Ecdysozoa</taxon>
        <taxon>Arthropoda</taxon>
        <taxon>Hexapoda</taxon>
        <taxon>Collembola</taxon>
        <taxon>Entomobryomorpha</taxon>
        <taxon>Entomobryoidea</taxon>
        <taxon>Orchesellidae</taxon>
        <taxon>Orchesellinae</taxon>
        <taxon>Orchesella</taxon>
    </lineage>
</organism>
<protein>
    <submittedName>
        <fullName evidence="11">Putative leucine aminopeptidase</fullName>
    </submittedName>
</protein>
<dbReference type="Pfam" id="PF04389">
    <property type="entry name" value="Peptidase_M28"/>
    <property type="match status" value="1"/>
</dbReference>
<evidence type="ECO:0000256" key="8">
    <source>
        <dbReference type="ARBA" id="ARBA00043962"/>
    </source>
</evidence>
<keyword evidence="4" id="KW-0479">Metal-binding</keyword>
<dbReference type="GO" id="GO:0046872">
    <property type="term" value="F:metal ion binding"/>
    <property type="evidence" value="ECO:0007669"/>
    <property type="project" value="UniProtKB-KW"/>
</dbReference>
<evidence type="ECO:0000256" key="1">
    <source>
        <dbReference type="ARBA" id="ARBA00001947"/>
    </source>
</evidence>
<accession>A0A1D2M613</accession>
<dbReference type="EMBL" id="LJIJ01003633">
    <property type="protein sequence ID" value="ODM88406.1"/>
    <property type="molecule type" value="Genomic_DNA"/>
</dbReference>
<keyword evidence="12" id="KW-1185">Reference proteome</keyword>
<evidence type="ECO:0000256" key="7">
    <source>
        <dbReference type="ARBA" id="ARBA00022833"/>
    </source>
</evidence>
<name>A0A1D2M613_ORCCI</name>
<evidence type="ECO:0000259" key="10">
    <source>
        <dbReference type="Pfam" id="PF04389"/>
    </source>
</evidence>
<evidence type="ECO:0000313" key="12">
    <source>
        <dbReference type="Proteomes" id="UP000094527"/>
    </source>
</evidence>
<evidence type="ECO:0000256" key="2">
    <source>
        <dbReference type="ARBA" id="ARBA00022438"/>
    </source>
</evidence>
<gene>
    <name evidence="11" type="ORF">Ocin01_18276</name>
</gene>
<dbReference type="OrthoDB" id="76293at2759"/>
<dbReference type="GO" id="GO:0006508">
    <property type="term" value="P:proteolysis"/>
    <property type="evidence" value="ECO:0007669"/>
    <property type="project" value="UniProtKB-KW"/>
</dbReference>
<comment type="caution">
    <text evidence="11">The sequence shown here is derived from an EMBL/GenBank/DDBJ whole genome shotgun (WGS) entry which is preliminary data.</text>
</comment>
<dbReference type="InterPro" id="IPR007484">
    <property type="entry name" value="Peptidase_M28"/>
</dbReference>
<dbReference type="GO" id="GO:0004177">
    <property type="term" value="F:aminopeptidase activity"/>
    <property type="evidence" value="ECO:0007669"/>
    <property type="project" value="UniProtKB-KW"/>
</dbReference>
<dbReference type="GO" id="GO:0008235">
    <property type="term" value="F:metalloexopeptidase activity"/>
    <property type="evidence" value="ECO:0007669"/>
    <property type="project" value="InterPro"/>
</dbReference>
<proteinExistence type="inferred from homology"/>
<keyword evidence="5 9" id="KW-0732">Signal</keyword>
<keyword evidence="7" id="KW-0862">Zinc</keyword>
<evidence type="ECO:0000256" key="9">
    <source>
        <dbReference type="SAM" id="SignalP"/>
    </source>
</evidence>